<dbReference type="GO" id="GO:0060271">
    <property type="term" value="P:cilium assembly"/>
    <property type="evidence" value="ECO:0007669"/>
    <property type="project" value="TreeGrafter"/>
</dbReference>
<organism evidence="1 2">
    <name type="scientific">Pythium insidiosum</name>
    <name type="common">Pythiosis disease agent</name>
    <dbReference type="NCBI Taxonomy" id="114742"/>
    <lineage>
        <taxon>Eukaryota</taxon>
        <taxon>Sar</taxon>
        <taxon>Stramenopiles</taxon>
        <taxon>Oomycota</taxon>
        <taxon>Peronosporomycetes</taxon>
        <taxon>Pythiales</taxon>
        <taxon>Pythiaceae</taxon>
        <taxon>Pythium</taxon>
    </lineage>
</organism>
<sequence>MQFTPQQLVGAGRYAPATRIGNWNEDLMLEEARMKEFQLRKLQGSLLATHKLKHDFLHQKAPRSGDAQQRVLLHHAVALGHLESDGALCANVFEESPSIGSGEFLVTVSTATPATTALARNTFRLVSPAAWKEAQAAGQSLDIFSPREPLRYGEPFLIMCNEALLVDDQSVLMKPALFLKSGIKTERSMSPISYHQRVWLAPDVDSAALWVCERADLARTDKFLAAGDVVTAGDRLAIVHKMTGQPLCADSKNKQPTDFGVELEVCAHGTKTAGKHHNLAAEVVGLRTPDTEARASLPPNTWTFVLAASAADARDDRSLPALPSAASVAAVLQRCLATESLYAFRRFLVGLARVDARRTGYVSRDDAKWFIMQLKLPLRPEHLDLLFDVIDKRNTGNVALAELLGRLRVPVAPARKAAMEAAFARLSAGATLTPTTLAQRYDPQIDARVRANELSEDGARTEYRDLWLDPQRELSARDFVEMYSDVSMALENDRHFAQLMEESWR</sequence>
<evidence type="ECO:0000313" key="1">
    <source>
        <dbReference type="EMBL" id="KAJ0392727.1"/>
    </source>
</evidence>
<gene>
    <name evidence="1" type="ORF">P43SY_009112</name>
</gene>
<dbReference type="AlphaFoldDB" id="A0AAD5L9N6"/>
<evidence type="ECO:0000313" key="2">
    <source>
        <dbReference type="Proteomes" id="UP001209570"/>
    </source>
</evidence>
<dbReference type="Proteomes" id="UP001209570">
    <property type="component" value="Unassembled WGS sequence"/>
</dbReference>
<keyword evidence="2" id="KW-1185">Reference proteome</keyword>
<proteinExistence type="predicted"/>
<accession>A0AAD5L9N6</accession>
<dbReference type="EMBL" id="JAKCXM010000583">
    <property type="protein sequence ID" value="KAJ0392727.1"/>
    <property type="molecule type" value="Genomic_DNA"/>
</dbReference>
<dbReference type="SUPFAM" id="SSF47473">
    <property type="entry name" value="EF-hand"/>
    <property type="match status" value="1"/>
</dbReference>
<evidence type="ECO:0008006" key="3">
    <source>
        <dbReference type="Google" id="ProtNLM"/>
    </source>
</evidence>
<dbReference type="InterPro" id="IPR011992">
    <property type="entry name" value="EF-hand-dom_pair"/>
</dbReference>
<protein>
    <recommendedName>
        <fullName evidence="3">EF-hand domain-containing protein</fullName>
    </recommendedName>
</protein>
<dbReference type="GO" id="GO:0031514">
    <property type="term" value="C:motile cilium"/>
    <property type="evidence" value="ECO:0007669"/>
    <property type="project" value="TreeGrafter"/>
</dbReference>
<dbReference type="PANTHER" id="PTHR24274">
    <property type="entry name" value="CILIA- AND FLAGELLA-ASSOCIATED PROTEIN 161"/>
    <property type="match status" value="1"/>
</dbReference>
<dbReference type="PANTHER" id="PTHR24274:SF1">
    <property type="entry name" value="CILIA- AND FLAGELLA-ASSOCIATED PROTEIN 161"/>
    <property type="match status" value="1"/>
</dbReference>
<reference evidence="1" key="1">
    <citation type="submission" date="2021-12" db="EMBL/GenBank/DDBJ databases">
        <title>Prjna785345.</title>
        <authorList>
            <person name="Rujirawat T."/>
            <person name="Krajaejun T."/>
        </authorList>
    </citation>
    <scope>NUCLEOTIDE SEQUENCE</scope>
    <source>
        <strain evidence="1">Pi057C3</strain>
    </source>
</reference>
<dbReference type="Gene3D" id="1.10.238.10">
    <property type="entry name" value="EF-hand"/>
    <property type="match status" value="1"/>
</dbReference>
<dbReference type="InterPro" id="IPR055325">
    <property type="entry name" value="CF161"/>
</dbReference>
<comment type="caution">
    <text evidence="1">The sequence shown here is derived from an EMBL/GenBank/DDBJ whole genome shotgun (WGS) entry which is preliminary data.</text>
</comment>
<name>A0AAD5L9N6_PYTIN</name>